<dbReference type="AlphaFoldDB" id="A0A7W9HRI6"/>
<dbReference type="RefSeq" id="WP_184926517.1">
    <property type="nucleotide sequence ID" value="NZ_JACHMO010000001.1"/>
</dbReference>
<evidence type="ECO:0000313" key="3">
    <source>
        <dbReference type="Proteomes" id="UP000552097"/>
    </source>
</evidence>
<proteinExistence type="predicted"/>
<evidence type="ECO:0000259" key="1">
    <source>
        <dbReference type="Pfam" id="PF04149"/>
    </source>
</evidence>
<accession>A0A7W9HRI6</accession>
<keyword evidence="3" id="KW-1185">Reference proteome</keyword>
<protein>
    <recommendedName>
        <fullName evidence="1">DUF397 domain-containing protein</fullName>
    </recommendedName>
</protein>
<dbReference type="Proteomes" id="UP000552097">
    <property type="component" value="Unassembled WGS sequence"/>
</dbReference>
<organism evidence="2 3">
    <name type="scientific">Saccharothrix ecbatanensis</name>
    <dbReference type="NCBI Taxonomy" id="1105145"/>
    <lineage>
        <taxon>Bacteria</taxon>
        <taxon>Bacillati</taxon>
        <taxon>Actinomycetota</taxon>
        <taxon>Actinomycetes</taxon>
        <taxon>Pseudonocardiales</taxon>
        <taxon>Pseudonocardiaceae</taxon>
        <taxon>Saccharothrix</taxon>
    </lineage>
</organism>
<comment type="caution">
    <text evidence="2">The sequence shown here is derived from an EMBL/GenBank/DDBJ whole genome shotgun (WGS) entry which is preliminary data.</text>
</comment>
<feature type="domain" description="DUF397" evidence="1">
    <location>
        <begin position="3"/>
        <end position="55"/>
    </location>
</feature>
<evidence type="ECO:0000313" key="2">
    <source>
        <dbReference type="EMBL" id="MBB5806723.1"/>
    </source>
</evidence>
<sequence>MTLTWRTSSYSTAGQNCVEVAHGRRSVGVRDSKNPEGGRLAVGTQAWRSFLTALR</sequence>
<dbReference type="InterPro" id="IPR007278">
    <property type="entry name" value="DUF397"/>
</dbReference>
<reference evidence="2 3" key="1">
    <citation type="submission" date="2020-08" db="EMBL/GenBank/DDBJ databases">
        <title>Sequencing the genomes of 1000 actinobacteria strains.</title>
        <authorList>
            <person name="Klenk H.-P."/>
        </authorList>
    </citation>
    <scope>NUCLEOTIDE SEQUENCE [LARGE SCALE GENOMIC DNA]</scope>
    <source>
        <strain evidence="2 3">DSM 45486</strain>
    </source>
</reference>
<dbReference type="EMBL" id="JACHMO010000001">
    <property type="protein sequence ID" value="MBB5806723.1"/>
    <property type="molecule type" value="Genomic_DNA"/>
</dbReference>
<gene>
    <name evidence="2" type="ORF">F4560_006491</name>
</gene>
<dbReference type="Pfam" id="PF04149">
    <property type="entry name" value="DUF397"/>
    <property type="match status" value="1"/>
</dbReference>
<name>A0A7W9HRI6_9PSEU</name>